<evidence type="ECO:0000313" key="2">
    <source>
        <dbReference type="Proteomes" id="UP000000647"/>
    </source>
</evidence>
<dbReference type="AlphaFoldDB" id="A1WTD9"/>
<dbReference type="HOGENOM" id="CLU_028593_2_1_6"/>
<dbReference type="Pfam" id="PF05947">
    <property type="entry name" value="T6SS_TssF"/>
    <property type="match status" value="1"/>
</dbReference>
<gene>
    <name evidence="1" type="ordered locus">Hhal_0157</name>
</gene>
<dbReference type="eggNOG" id="COG3519">
    <property type="taxonomic scope" value="Bacteria"/>
</dbReference>
<proteinExistence type="predicted"/>
<keyword evidence="2" id="KW-1185">Reference proteome</keyword>
<dbReference type="InterPro" id="IPR010272">
    <property type="entry name" value="T6SS_TssF"/>
</dbReference>
<evidence type="ECO:0000313" key="1">
    <source>
        <dbReference type="EMBL" id="ABM60951.1"/>
    </source>
</evidence>
<dbReference type="Proteomes" id="UP000000647">
    <property type="component" value="Chromosome"/>
</dbReference>
<reference evidence="2" key="1">
    <citation type="submission" date="2006-12" db="EMBL/GenBank/DDBJ databases">
        <title>Complete sequence of Halorhodospira halophila SL1.</title>
        <authorList>
            <consortium name="US DOE Joint Genome Institute"/>
            <person name="Copeland A."/>
            <person name="Lucas S."/>
            <person name="Lapidus A."/>
            <person name="Barry K."/>
            <person name="Detter J.C."/>
            <person name="Glavina del Rio T."/>
            <person name="Hammon N."/>
            <person name="Israni S."/>
            <person name="Dalin E."/>
            <person name="Tice H."/>
            <person name="Pitluck S."/>
            <person name="Saunders E."/>
            <person name="Brettin T."/>
            <person name="Bruce D."/>
            <person name="Han C."/>
            <person name="Tapia R."/>
            <person name="Schmutz J."/>
            <person name="Larimer F."/>
            <person name="Land M."/>
            <person name="Hauser L."/>
            <person name="Kyrpides N."/>
            <person name="Mikhailova N."/>
            <person name="Hoff W."/>
            <person name="Richardson P."/>
        </authorList>
    </citation>
    <scope>NUCLEOTIDE SEQUENCE [LARGE SCALE GENOMIC DNA]</scope>
    <source>
        <strain evidence="2">DSM 244 / SL1</strain>
    </source>
</reference>
<dbReference type="RefSeq" id="WP_011812974.1">
    <property type="nucleotide sequence ID" value="NC_008789.1"/>
</dbReference>
<reference evidence="1 2" key="2">
    <citation type="journal article" date="2013" name="Stand. Genomic Sci.">
        <title>Complete genome sequence of Halorhodospira halophila SL1.</title>
        <authorList>
            <person name="Challacombe J.F."/>
            <person name="Majid S."/>
            <person name="Deole R."/>
            <person name="Brettin T.S."/>
            <person name="Bruce D."/>
            <person name="Delano S.F."/>
            <person name="Detter J.C."/>
            <person name="Gleasner C.D."/>
            <person name="Han C.S."/>
            <person name="Misra M."/>
            <person name="Reitenga K.G."/>
            <person name="Mikhailova N."/>
            <person name="Woyke T."/>
            <person name="Pitluck S."/>
            <person name="Nolan M."/>
            <person name="Land M.L."/>
            <person name="Saunders E."/>
            <person name="Tapia R."/>
            <person name="Lapidus A."/>
            <person name="Ivanova N."/>
            <person name="Hoff W.D."/>
        </authorList>
    </citation>
    <scope>NUCLEOTIDE SEQUENCE [LARGE SCALE GENOMIC DNA]</scope>
    <source>
        <strain evidence="2">DSM 244 / SL1</strain>
    </source>
</reference>
<sequence>MDLRRAFEQEMRRLTEAGSAFARAYPGEARMLGLDDPHDRDPYVERLLEGLAFLTAGVHAELAAGIEDLHQQLLHLAAPELAEPWPSATVLAFSLAPSRPEPVALPRGATVWSPPECADGVAIPFATLAAGTVEPIEVDRAEWLPGPEGGSEVRMVLRFPPADAAAPSLPGVLPLLIDAEAGLWERLRAALLHGVRRVRVRCDEADPGRVIGGGELLAPWLAETVQDGPGEPIAPALSHLRCFFLARPLLAWVQLGGLERVSLPAGADRLEVCCELDWPAPGAAAADRRLLLSNCLPAVNLGSTDAEPQWIEAGPGPFPVRSDGDGPGRRVVHQVLGVRVRAADSGRVRAYHPPWQPQLEAGEAGIYRVQRRDPDAGHGVAVCLDTPAGPGTLGARLRYSHGELPRRCLGRGNVTQPGAEVPDGVTVTNLRRPTRFQPAPLERGRGQALSRLVRGDLERWATREGVQELIAGLADAPGSAAAEACHAALRSLVCTSAVRVREGVVETGLHATLELDARPWRDPGEAYLLAECVYRVLAAWTPLDRYLELVLHLEPHGEVAQWPRR</sequence>
<dbReference type="PANTHER" id="PTHR35370:SF1">
    <property type="entry name" value="TYPE VI SECRETION SYSTEM COMPONENT TSSF1"/>
    <property type="match status" value="1"/>
</dbReference>
<dbReference type="STRING" id="349124.Hhal_0157"/>
<organism evidence="1 2">
    <name type="scientific">Halorhodospira halophila (strain DSM 244 / SL1)</name>
    <name type="common">Ectothiorhodospira halophila (strain DSM 244 / SL1)</name>
    <dbReference type="NCBI Taxonomy" id="349124"/>
    <lineage>
        <taxon>Bacteria</taxon>
        <taxon>Pseudomonadati</taxon>
        <taxon>Pseudomonadota</taxon>
        <taxon>Gammaproteobacteria</taxon>
        <taxon>Chromatiales</taxon>
        <taxon>Ectothiorhodospiraceae</taxon>
        <taxon>Halorhodospira</taxon>
    </lineage>
</organism>
<evidence type="ECO:0008006" key="3">
    <source>
        <dbReference type="Google" id="ProtNLM"/>
    </source>
</evidence>
<dbReference type="PANTHER" id="PTHR35370">
    <property type="entry name" value="CYTOPLASMIC PROTEIN-RELATED-RELATED"/>
    <property type="match status" value="1"/>
</dbReference>
<protein>
    <recommendedName>
        <fullName evidence="3">Type VI secretion protein, VC_A0110 family</fullName>
    </recommendedName>
</protein>
<dbReference type="SMR" id="A1WTD9"/>
<accession>A1WTD9</accession>
<name>A1WTD9_HALHL</name>
<dbReference type="OrthoDB" id="9763676at2"/>
<dbReference type="EMBL" id="CP000544">
    <property type="protein sequence ID" value="ABM60951.1"/>
    <property type="molecule type" value="Genomic_DNA"/>
</dbReference>
<dbReference type="KEGG" id="hha:Hhal_0157"/>